<comment type="function">
    <text evidence="15">Transfers mannose from Dol-P-mannose to Ser or Thr residues on proteins.</text>
</comment>
<dbReference type="InterPro" id="IPR003342">
    <property type="entry name" value="ArnT-like_N"/>
</dbReference>
<evidence type="ECO:0000256" key="12">
    <source>
        <dbReference type="ARBA" id="ARBA00023180"/>
    </source>
</evidence>
<keyword evidence="9 15" id="KW-0256">Endoplasmic reticulum</keyword>
<comment type="similarity">
    <text evidence="3 15">Belongs to the glycosyltransferase 39 family.</text>
</comment>
<evidence type="ECO:0000256" key="13">
    <source>
        <dbReference type="ARBA" id="ARBA00045085"/>
    </source>
</evidence>
<evidence type="ECO:0000256" key="11">
    <source>
        <dbReference type="ARBA" id="ARBA00023136"/>
    </source>
</evidence>
<dbReference type="OrthoDB" id="292747at2759"/>
<evidence type="ECO:0000256" key="2">
    <source>
        <dbReference type="ARBA" id="ARBA00004922"/>
    </source>
</evidence>
<feature type="transmembrane region" description="Helical" evidence="15">
    <location>
        <begin position="164"/>
        <end position="185"/>
    </location>
</feature>
<dbReference type="GO" id="GO:0004169">
    <property type="term" value="F:dolichyl-phosphate-mannose-protein mannosyltransferase activity"/>
    <property type="evidence" value="ECO:0007669"/>
    <property type="project" value="UniProtKB-UniRule"/>
</dbReference>
<dbReference type="InterPro" id="IPR016093">
    <property type="entry name" value="MIR_motif"/>
</dbReference>
<keyword evidence="8" id="KW-0677">Repeat</keyword>
<evidence type="ECO:0000256" key="1">
    <source>
        <dbReference type="ARBA" id="ARBA00004477"/>
    </source>
</evidence>
<feature type="transmembrane region" description="Helical" evidence="15">
    <location>
        <begin position="78"/>
        <end position="94"/>
    </location>
</feature>
<feature type="transmembrane region" description="Helical" evidence="15">
    <location>
        <begin position="301"/>
        <end position="320"/>
    </location>
</feature>
<dbReference type="Pfam" id="PF02815">
    <property type="entry name" value="MIR"/>
    <property type="match status" value="1"/>
</dbReference>
<evidence type="ECO:0000256" key="10">
    <source>
        <dbReference type="ARBA" id="ARBA00022989"/>
    </source>
</evidence>
<keyword evidence="10 15" id="KW-1133">Transmembrane helix</keyword>
<dbReference type="InterPro" id="IPR036300">
    <property type="entry name" value="MIR_dom_sf"/>
</dbReference>
<evidence type="ECO:0000256" key="5">
    <source>
        <dbReference type="ARBA" id="ARBA00022676"/>
    </source>
</evidence>
<accession>A0A9W8B3J7</accession>
<keyword evidence="11 15" id="KW-0472">Membrane</keyword>
<evidence type="ECO:0000256" key="6">
    <source>
        <dbReference type="ARBA" id="ARBA00022679"/>
    </source>
</evidence>
<organism evidence="18 19">
    <name type="scientific">Dimargaris verticillata</name>
    <dbReference type="NCBI Taxonomy" id="2761393"/>
    <lineage>
        <taxon>Eukaryota</taxon>
        <taxon>Fungi</taxon>
        <taxon>Fungi incertae sedis</taxon>
        <taxon>Zoopagomycota</taxon>
        <taxon>Kickxellomycotina</taxon>
        <taxon>Dimargaritomycetes</taxon>
        <taxon>Dimargaritales</taxon>
        <taxon>Dimargaritaceae</taxon>
        <taxon>Dimargaris</taxon>
    </lineage>
</organism>
<keyword evidence="5 15" id="KW-0328">Glycosyltransferase</keyword>
<dbReference type="Pfam" id="PF16192">
    <property type="entry name" value="PMT_4TMC"/>
    <property type="match status" value="1"/>
</dbReference>
<evidence type="ECO:0000256" key="4">
    <source>
        <dbReference type="ARBA" id="ARBA00012839"/>
    </source>
</evidence>
<name>A0A9W8B3J7_9FUNG</name>
<feature type="domain" description="MIR" evidence="17">
    <location>
        <begin position="355"/>
        <end position="409"/>
    </location>
</feature>
<feature type="transmembrane region" description="Helical" evidence="15">
    <location>
        <begin position="626"/>
        <end position="648"/>
    </location>
</feature>
<evidence type="ECO:0000256" key="9">
    <source>
        <dbReference type="ARBA" id="ARBA00022824"/>
    </source>
</evidence>
<keyword evidence="19" id="KW-1185">Reference proteome</keyword>
<protein>
    <recommendedName>
        <fullName evidence="4 15">Dolichyl-phosphate-mannose--protein mannosyltransferase</fullName>
        <ecNumber evidence="4 15">2.4.1.109</ecNumber>
    </recommendedName>
</protein>
<evidence type="ECO:0000256" key="16">
    <source>
        <dbReference type="SAM" id="MobiDB-lite"/>
    </source>
</evidence>
<comment type="caution">
    <text evidence="18">The sequence shown here is derived from an EMBL/GenBank/DDBJ whole genome shotgun (WGS) entry which is preliminary data.</text>
</comment>
<dbReference type="SUPFAM" id="SSF82109">
    <property type="entry name" value="MIR domain"/>
    <property type="match status" value="1"/>
</dbReference>
<dbReference type="EMBL" id="JANBQB010000693">
    <property type="protein sequence ID" value="KAJ1974170.1"/>
    <property type="molecule type" value="Genomic_DNA"/>
</dbReference>
<keyword evidence="7 15" id="KW-0812">Transmembrane</keyword>
<dbReference type="InterPro" id="IPR032421">
    <property type="entry name" value="PMT_4TMC"/>
</dbReference>
<dbReference type="Pfam" id="PF02366">
    <property type="entry name" value="PMT"/>
    <property type="match status" value="1"/>
</dbReference>
<dbReference type="PANTHER" id="PTHR10050">
    <property type="entry name" value="DOLICHYL-PHOSPHATE-MANNOSE--PROTEIN MANNOSYLTRANSFERASE"/>
    <property type="match status" value="1"/>
</dbReference>
<comment type="catalytic activity">
    <reaction evidence="14 15">
        <text>a di-trans,poly-cis-dolichyl beta-D-mannosyl phosphate + L-seryl-[protein] = 3-O-(alpha-D-mannosyl)-L-seryl-[protein] + a di-trans,poly-cis-dolichyl phosphate + H(+)</text>
        <dbReference type="Rhea" id="RHEA:17377"/>
        <dbReference type="Rhea" id="RHEA-COMP:9863"/>
        <dbReference type="Rhea" id="RHEA-COMP:13546"/>
        <dbReference type="Rhea" id="RHEA-COMP:19498"/>
        <dbReference type="Rhea" id="RHEA-COMP:19501"/>
        <dbReference type="ChEBI" id="CHEBI:15378"/>
        <dbReference type="ChEBI" id="CHEBI:29999"/>
        <dbReference type="ChEBI" id="CHEBI:57683"/>
        <dbReference type="ChEBI" id="CHEBI:58211"/>
        <dbReference type="ChEBI" id="CHEBI:137321"/>
        <dbReference type="EC" id="2.4.1.109"/>
    </reaction>
</comment>
<feature type="domain" description="MIR" evidence="17">
    <location>
        <begin position="427"/>
        <end position="486"/>
    </location>
</feature>
<evidence type="ECO:0000313" key="19">
    <source>
        <dbReference type="Proteomes" id="UP001151582"/>
    </source>
</evidence>
<evidence type="ECO:0000256" key="15">
    <source>
        <dbReference type="RuleBase" id="RU367007"/>
    </source>
</evidence>
<sequence length="824" mass="92883">MVSSEKVRQRRQPVSIFSGHSSDDNEPILSQGLDRRKGKAPPSTGAGVFDDLSPSEEYELRHAQGVWRVLRPITKMQLIILAVVTLVAAYYRLWDLSNPARVVFDEVHFGKYAGKYINGTFFFDVHPPLAKMMFAATGKLAGYDGRFDFKNIGLDYLAAHVPYIGMRLMPAVLGLLTIPICYLTVKQSGYSTEAAVLGSILVTFENALITQSRLILLDSPLIFFTTFTILTWTNFGRHLHQPFTKWWWIWMTLSGVGMGLTLSCKWVGLFLVASVGVATLKQLWDLITDLNVSPVNFIRQFAARAMCLIVLPLAVYVFFFQIHFMVLSRNGSGSTFFSPEFQATLRGGNAVGATPRDVYYGGEVVLRHDATTKGLLHSHPHVYPDGSKQQQITLYPHRDDNNWWTITKAPPRKNTTKMTTETDVYGLEPVRHRDIVRLLHTKTDRRLHSHDLRGPLSQADYENEVSGYGWKGFAGDTNDDWRVEIIDYDSSIPESKTQLMALRTKFRLVHVNRDCALFSNEKKLPSWAFNQTEVICMKDAKPPKTLWRVESARHPDLPADAPKVTLKRPGLLSKVIESNQVMWKVNNGLTSTHAYESRPQHWPILRRGISFWTGDNRQIYLLGNPFIWWTSAVAVALFGVVQVVLHFADLRGCLGKTWSPVRTRYTQTAGFVCSAWFLHYAPFFLMDRQLFLHHYLPALYLAILALTFTLDTVTARVGRPARLLVFSVVALLALRYFYQFSNLTYGTLWTRAACKAAKWLPNWDFDCSRPPVELGAHNTTAVVKGSGGAAAATRSVAATTILSAAAGAPLQRRDNRRSSLQDVD</sequence>
<comment type="pathway">
    <text evidence="2 15">Protein modification; protein glycosylation.</text>
</comment>
<feature type="transmembrane region" description="Helical" evidence="15">
    <location>
        <begin position="214"/>
        <end position="235"/>
    </location>
</feature>
<keyword evidence="6 15" id="KW-0808">Transferase</keyword>
<reference evidence="18" key="1">
    <citation type="submission" date="2022-07" db="EMBL/GenBank/DDBJ databases">
        <title>Phylogenomic reconstructions and comparative analyses of Kickxellomycotina fungi.</title>
        <authorList>
            <person name="Reynolds N.K."/>
            <person name="Stajich J.E."/>
            <person name="Barry K."/>
            <person name="Grigoriev I.V."/>
            <person name="Crous P."/>
            <person name="Smith M.E."/>
        </authorList>
    </citation>
    <scope>NUCLEOTIDE SEQUENCE</scope>
    <source>
        <strain evidence="18">RSA 567</strain>
    </source>
</reference>
<evidence type="ECO:0000259" key="17">
    <source>
        <dbReference type="PROSITE" id="PS50919"/>
    </source>
</evidence>
<dbReference type="GO" id="GO:0005789">
    <property type="term" value="C:endoplasmic reticulum membrane"/>
    <property type="evidence" value="ECO:0007669"/>
    <property type="project" value="UniProtKB-SubCell"/>
</dbReference>
<feature type="transmembrane region" description="Helical" evidence="15">
    <location>
        <begin position="247"/>
        <end position="280"/>
    </location>
</feature>
<dbReference type="Proteomes" id="UP001151582">
    <property type="component" value="Unassembled WGS sequence"/>
</dbReference>
<evidence type="ECO:0000256" key="14">
    <source>
        <dbReference type="ARBA" id="ARBA00045102"/>
    </source>
</evidence>
<feature type="transmembrane region" description="Helical" evidence="15">
    <location>
        <begin position="669"/>
        <end position="686"/>
    </location>
</feature>
<keyword evidence="12" id="KW-0325">Glycoprotein</keyword>
<feature type="domain" description="MIR" evidence="17">
    <location>
        <begin position="497"/>
        <end position="552"/>
    </location>
</feature>
<feature type="transmembrane region" description="Helical" evidence="15">
    <location>
        <begin position="721"/>
        <end position="738"/>
    </location>
</feature>
<evidence type="ECO:0000256" key="3">
    <source>
        <dbReference type="ARBA" id="ARBA00007222"/>
    </source>
</evidence>
<proteinExistence type="inferred from homology"/>
<feature type="region of interest" description="Disordered" evidence="16">
    <location>
        <begin position="1"/>
        <end position="48"/>
    </location>
</feature>
<dbReference type="SMART" id="SM00472">
    <property type="entry name" value="MIR"/>
    <property type="match status" value="3"/>
</dbReference>
<dbReference type="EC" id="2.4.1.109" evidence="4 15"/>
<feature type="transmembrane region" description="Helical" evidence="15">
    <location>
        <begin position="692"/>
        <end position="709"/>
    </location>
</feature>
<dbReference type="CDD" id="cd23283">
    <property type="entry name" value="beta-trefoil_MIR_PMT1-like"/>
    <property type="match status" value="1"/>
</dbReference>
<comment type="catalytic activity">
    <reaction evidence="13 15">
        <text>a di-trans,poly-cis-dolichyl beta-D-mannosyl phosphate + L-threonyl-[protein] = 3-O-(alpha-D-mannosyl)-L-threonyl-[protein] + a di-trans,poly-cis-dolichyl phosphate + H(+)</text>
        <dbReference type="Rhea" id="RHEA:53396"/>
        <dbReference type="Rhea" id="RHEA-COMP:11060"/>
        <dbReference type="Rhea" id="RHEA-COMP:13547"/>
        <dbReference type="Rhea" id="RHEA-COMP:19498"/>
        <dbReference type="Rhea" id="RHEA-COMP:19501"/>
        <dbReference type="ChEBI" id="CHEBI:15378"/>
        <dbReference type="ChEBI" id="CHEBI:30013"/>
        <dbReference type="ChEBI" id="CHEBI:57683"/>
        <dbReference type="ChEBI" id="CHEBI:58211"/>
        <dbReference type="ChEBI" id="CHEBI:137323"/>
        <dbReference type="EC" id="2.4.1.109"/>
    </reaction>
</comment>
<evidence type="ECO:0000256" key="7">
    <source>
        <dbReference type="ARBA" id="ARBA00022692"/>
    </source>
</evidence>
<evidence type="ECO:0000313" key="18">
    <source>
        <dbReference type="EMBL" id="KAJ1974170.1"/>
    </source>
</evidence>
<dbReference type="AlphaFoldDB" id="A0A9W8B3J7"/>
<dbReference type="Gene3D" id="2.80.10.50">
    <property type="match status" value="1"/>
</dbReference>
<evidence type="ECO:0000256" key="8">
    <source>
        <dbReference type="ARBA" id="ARBA00022737"/>
    </source>
</evidence>
<dbReference type="InterPro" id="IPR027005">
    <property type="entry name" value="PMT-like"/>
</dbReference>
<dbReference type="PROSITE" id="PS50919">
    <property type="entry name" value="MIR"/>
    <property type="match status" value="3"/>
</dbReference>
<dbReference type="PANTHER" id="PTHR10050:SF50">
    <property type="entry name" value="DOLICHYL-PHOSPHATE-MANNOSE--PROTEIN MANNOSYLTRANSFERASE 1-RELATED"/>
    <property type="match status" value="1"/>
</dbReference>
<comment type="subcellular location">
    <subcellularLocation>
        <location evidence="1 15">Endoplasmic reticulum membrane</location>
        <topology evidence="1 15">Multi-pass membrane protein</topology>
    </subcellularLocation>
</comment>
<gene>
    <name evidence="18" type="ORF">H4R34_004818</name>
</gene>